<feature type="transmembrane region" description="Helical" evidence="8">
    <location>
        <begin position="254"/>
        <end position="277"/>
    </location>
</feature>
<dbReference type="PANTHER" id="PTHR11048:SF28">
    <property type="entry name" value="4-HYDROXYBENZOATE POLYPRENYLTRANSFERASE, MITOCHONDRIAL"/>
    <property type="match status" value="1"/>
</dbReference>
<feature type="transmembrane region" description="Helical" evidence="8">
    <location>
        <begin position="227"/>
        <end position="248"/>
    </location>
</feature>
<feature type="transmembrane region" description="Helical" evidence="8">
    <location>
        <begin position="289"/>
        <end position="307"/>
    </location>
</feature>
<name>A0A891LVH2_TAICA</name>
<dbReference type="InterPro" id="IPR039653">
    <property type="entry name" value="Prenyltransferase"/>
</dbReference>
<keyword evidence="4 9" id="KW-0808">Transferase</keyword>
<dbReference type="EMBL" id="MT813454">
    <property type="protein sequence ID" value="QRM13521.1"/>
    <property type="molecule type" value="mRNA"/>
</dbReference>
<dbReference type="AlphaFoldDB" id="A0A891LVH2"/>
<evidence type="ECO:0000256" key="1">
    <source>
        <dbReference type="ARBA" id="ARBA00001946"/>
    </source>
</evidence>
<comment type="similarity">
    <text evidence="3">Belongs to the UbiA prenyltransferase family.</text>
</comment>
<evidence type="ECO:0000256" key="8">
    <source>
        <dbReference type="SAM" id="Phobius"/>
    </source>
</evidence>
<dbReference type="PANTHER" id="PTHR11048">
    <property type="entry name" value="PRENYLTRANSFERASES"/>
    <property type="match status" value="1"/>
</dbReference>
<dbReference type="FunFam" id="1.20.120.1780:FF:000001">
    <property type="entry name" value="4-hydroxybenzoate octaprenyltransferase"/>
    <property type="match status" value="1"/>
</dbReference>
<gene>
    <name evidence="9" type="primary">COQ2</name>
</gene>
<evidence type="ECO:0000256" key="5">
    <source>
        <dbReference type="ARBA" id="ARBA00022692"/>
    </source>
</evidence>
<keyword evidence="7 8" id="KW-0472">Membrane</keyword>
<evidence type="ECO:0000256" key="6">
    <source>
        <dbReference type="ARBA" id="ARBA00022989"/>
    </source>
</evidence>
<proteinExistence type="evidence at transcript level"/>
<comment type="cofactor">
    <cofactor evidence="1">
        <name>Mg(2+)</name>
        <dbReference type="ChEBI" id="CHEBI:18420"/>
    </cofactor>
</comment>
<protein>
    <submittedName>
        <fullName evidence="9">4-hydroxybenzoate polyprenyltransferase</fullName>
    </submittedName>
</protein>
<feature type="transmembrane region" description="Helical" evidence="8">
    <location>
        <begin position="157"/>
        <end position="176"/>
    </location>
</feature>
<organism evidence="9">
    <name type="scientific">Taiwanofungus camphoratus</name>
    <name type="common">Poroid brown-rot fungus</name>
    <name type="synonym">Antrodia camphorata</name>
    <dbReference type="NCBI Taxonomy" id="2696576"/>
    <lineage>
        <taxon>Eukaryota</taxon>
        <taxon>Fungi</taxon>
        <taxon>Dikarya</taxon>
        <taxon>Basidiomycota</taxon>
        <taxon>Agaricomycotina</taxon>
        <taxon>Agaricomycetes</taxon>
        <taxon>Polyporales</taxon>
        <taxon>Taiwanofungaceae</taxon>
        <taxon>Taiwanofungus</taxon>
    </lineage>
</organism>
<dbReference type="InterPro" id="IPR000537">
    <property type="entry name" value="UbiA_prenyltransferase"/>
</dbReference>
<evidence type="ECO:0000256" key="7">
    <source>
        <dbReference type="ARBA" id="ARBA00023136"/>
    </source>
</evidence>
<sequence length="316" mass="35376">MSPSRSTVNKAEPCKDPLWYSYLRLTRLHHFPIGPDMVFWPCTWGLTMSAYNLGTQPKTLAFQSLSYFIGCTIGHAAGCVWDDICDYDLDRRIGRTTDRPLASGHISLTGAYIFLLVQVVACLWYLSFAGEAAFKLGLFGMFVLNAGYPFMKRWSPLPPAWLGVAVCWGLPVSWVSNNNSMDWKLVPTLLIGGAGWMLYSDTIYASQDRRDDEKAGVKSAPVLFGDNVRLILSGFATFFISSLIYAGIHNGQGPAYFIISVACPALHMFWQMCTLDFDNGPACWNMFRANCYLGWFMWAGLLCDYILKTAQHPQLA</sequence>
<evidence type="ECO:0000256" key="4">
    <source>
        <dbReference type="ARBA" id="ARBA00022679"/>
    </source>
</evidence>
<dbReference type="GO" id="GO:0005743">
    <property type="term" value="C:mitochondrial inner membrane"/>
    <property type="evidence" value="ECO:0007669"/>
    <property type="project" value="TreeGrafter"/>
</dbReference>
<evidence type="ECO:0000313" key="9">
    <source>
        <dbReference type="EMBL" id="QRM13521.1"/>
    </source>
</evidence>
<accession>A0A891LVH2</accession>
<dbReference type="CDD" id="cd13959">
    <property type="entry name" value="PT_UbiA_COQ2"/>
    <property type="match status" value="1"/>
</dbReference>
<reference evidence="9" key="1">
    <citation type="journal article" name="Phytochemistry">
        <title>Enhancement of antroquinonol production via the overexpression of 4-hydroxybenzoate polyprenyltransferase biosynthesis-related genes in Antrodia cinnamomea.</title>
        <authorList>
            <person name="Liu X."/>
            <person name="Xia Y."/>
            <person name="Zhang Y."/>
            <person name="Liang L."/>
            <person name="Xiong Z."/>
            <person name="Wang G."/>
            <person name="Song X."/>
            <person name="Ai L."/>
        </authorList>
    </citation>
    <scope>NUCLEOTIDE SEQUENCE</scope>
    <source>
        <strain evidence="9">S-29</strain>
    </source>
</reference>
<keyword evidence="5 8" id="KW-0812">Transmembrane</keyword>
<evidence type="ECO:0000256" key="2">
    <source>
        <dbReference type="ARBA" id="ARBA00004141"/>
    </source>
</evidence>
<feature type="transmembrane region" description="Helical" evidence="8">
    <location>
        <begin position="101"/>
        <end position="126"/>
    </location>
</feature>
<dbReference type="GO" id="GO:0008412">
    <property type="term" value="F:4-hydroxybenzoate polyprenyltransferase activity"/>
    <property type="evidence" value="ECO:0007669"/>
    <property type="project" value="TreeGrafter"/>
</dbReference>
<dbReference type="Gene3D" id="1.20.120.1780">
    <property type="entry name" value="UbiA prenyltransferase"/>
    <property type="match status" value="1"/>
</dbReference>
<feature type="transmembrane region" description="Helical" evidence="8">
    <location>
        <begin position="188"/>
        <end position="206"/>
    </location>
</feature>
<dbReference type="Pfam" id="PF01040">
    <property type="entry name" value="UbiA"/>
    <property type="match status" value="1"/>
</dbReference>
<evidence type="ECO:0000256" key="3">
    <source>
        <dbReference type="ARBA" id="ARBA00005985"/>
    </source>
</evidence>
<comment type="subcellular location">
    <subcellularLocation>
        <location evidence="2">Membrane</location>
        <topology evidence="2">Multi-pass membrane protein</topology>
    </subcellularLocation>
</comment>
<keyword evidence="6 8" id="KW-1133">Transmembrane helix</keyword>
<dbReference type="GO" id="GO:0006744">
    <property type="term" value="P:ubiquinone biosynthetic process"/>
    <property type="evidence" value="ECO:0007669"/>
    <property type="project" value="TreeGrafter"/>
</dbReference>